<gene>
    <name evidence="1" type="ORF">METZ01_LOCUS146342</name>
</gene>
<dbReference type="AlphaFoldDB" id="A0A381ZW24"/>
<evidence type="ECO:0000313" key="1">
    <source>
        <dbReference type="EMBL" id="SVA93488.1"/>
    </source>
</evidence>
<reference evidence="1" key="1">
    <citation type="submission" date="2018-05" db="EMBL/GenBank/DDBJ databases">
        <authorList>
            <person name="Lanie J.A."/>
            <person name="Ng W.-L."/>
            <person name="Kazmierczak K.M."/>
            <person name="Andrzejewski T.M."/>
            <person name="Davidsen T.M."/>
            <person name="Wayne K.J."/>
            <person name="Tettelin H."/>
            <person name="Glass J.I."/>
            <person name="Rusch D."/>
            <person name="Podicherti R."/>
            <person name="Tsui H.-C.T."/>
            <person name="Winkler M.E."/>
        </authorList>
    </citation>
    <scope>NUCLEOTIDE SEQUENCE</scope>
</reference>
<proteinExistence type="predicted"/>
<accession>A0A381ZW24</accession>
<sequence>MESFIKFLTFIAILFFSTQSFSQQIYNVQRGQRGYIPPPKYEASAYITTLDVYEELNIVLPMCVSSFSLDEFETQILKGMLVKKFDSYNAVVSNTDLSKEARQDQLKQLEIDFVKSLTIILTPDEITTYVDMDFNKKKKEKKGKKKRRKG</sequence>
<protein>
    <submittedName>
        <fullName evidence="1">Uncharacterized protein</fullName>
    </submittedName>
</protein>
<organism evidence="1">
    <name type="scientific">marine metagenome</name>
    <dbReference type="NCBI Taxonomy" id="408172"/>
    <lineage>
        <taxon>unclassified sequences</taxon>
        <taxon>metagenomes</taxon>
        <taxon>ecological metagenomes</taxon>
    </lineage>
</organism>
<name>A0A381ZW24_9ZZZZ</name>
<dbReference type="EMBL" id="UINC01022903">
    <property type="protein sequence ID" value="SVA93488.1"/>
    <property type="molecule type" value="Genomic_DNA"/>
</dbReference>